<dbReference type="RefSeq" id="WP_005442786.1">
    <property type="nucleotide sequence ID" value="NZ_CM001466.1"/>
</dbReference>
<evidence type="ECO:0000256" key="2">
    <source>
        <dbReference type="SAM" id="Phobius"/>
    </source>
</evidence>
<evidence type="ECO:0000313" key="3">
    <source>
        <dbReference type="EMBL" id="EHY89789.1"/>
    </source>
</evidence>
<feature type="region of interest" description="Disordered" evidence="1">
    <location>
        <begin position="1"/>
        <end position="62"/>
    </location>
</feature>
<protein>
    <submittedName>
        <fullName evidence="3">Uncharacterized protein</fullName>
    </submittedName>
</protein>
<accession>H8GCI1</accession>
<organism evidence="3 4">
    <name type="scientific">Saccharomonospora azurea NA-128</name>
    <dbReference type="NCBI Taxonomy" id="882081"/>
    <lineage>
        <taxon>Bacteria</taxon>
        <taxon>Bacillati</taxon>
        <taxon>Actinomycetota</taxon>
        <taxon>Actinomycetes</taxon>
        <taxon>Pseudonocardiales</taxon>
        <taxon>Pseudonocardiaceae</taxon>
        <taxon>Saccharomonospora</taxon>
    </lineage>
</organism>
<dbReference type="HOGENOM" id="CLU_077657_1_0_11"/>
<feature type="compositionally biased region" description="Basic and acidic residues" evidence="1">
    <location>
        <begin position="1"/>
        <end position="12"/>
    </location>
</feature>
<name>H8GCI1_9PSEU</name>
<keyword evidence="2" id="KW-0812">Transmembrane</keyword>
<feature type="compositionally biased region" description="Basic and acidic residues" evidence="1">
    <location>
        <begin position="28"/>
        <end position="60"/>
    </location>
</feature>
<feature type="compositionally biased region" description="Polar residues" evidence="1">
    <location>
        <begin position="15"/>
        <end position="25"/>
    </location>
</feature>
<reference evidence="3 4" key="1">
    <citation type="journal article" date="2012" name="Stand. Genomic Sci.">
        <title>Genome sequence of the soil bacterium Saccharomonospora azurea type strain (NA-128(T)).</title>
        <authorList>
            <person name="Klenk H.P."/>
            <person name="Held B."/>
            <person name="Lucas S."/>
            <person name="Lapidus A."/>
            <person name="Copeland A."/>
            <person name="Hammon N."/>
            <person name="Pitluck S."/>
            <person name="Goodwin L.A."/>
            <person name="Han C."/>
            <person name="Tapia R."/>
            <person name="Brambilla E.M."/>
            <person name="Potter G."/>
            <person name="Land M."/>
            <person name="Ivanova N."/>
            <person name="Rohde M."/>
            <person name="Goker M."/>
            <person name="Detter J.C."/>
            <person name="Kyrpides N.C."/>
            <person name="Woyke T."/>
        </authorList>
    </citation>
    <scope>NUCLEOTIDE SEQUENCE [LARGE SCALE GENOMIC DNA]</scope>
    <source>
        <strain evidence="3 4">NA-128</strain>
    </source>
</reference>
<keyword evidence="2" id="KW-0472">Membrane</keyword>
<evidence type="ECO:0000313" key="4">
    <source>
        <dbReference type="Proteomes" id="UP000004705"/>
    </source>
</evidence>
<sequence length="191" mass="20412">MTDDNQKDDRRGSMRFQNPETTTPREPTLAEKRARLKAVEEQRRRAEEEQQARQAAEEKARSRRKLLGAGGVTVGLVGVVAAWYLVAVPDEVTAVCTTADGTIVDDDYCDDDYVSSHHGYHSGGWVFIPMPGGGTQQYRYNYGGTGTVGQPVSGGTYTRPSNASITTKSGTTVQRGGFGISGGSFGKGGGS</sequence>
<gene>
    <name evidence="3" type="ORF">SacazDRAFT_02902</name>
</gene>
<dbReference type="AlphaFoldDB" id="H8GCI1"/>
<evidence type="ECO:0000256" key="1">
    <source>
        <dbReference type="SAM" id="MobiDB-lite"/>
    </source>
</evidence>
<proteinExistence type="predicted"/>
<dbReference type="Proteomes" id="UP000004705">
    <property type="component" value="Chromosome"/>
</dbReference>
<feature type="transmembrane region" description="Helical" evidence="2">
    <location>
        <begin position="66"/>
        <end position="86"/>
    </location>
</feature>
<keyword evidence="4" id="KW-1185">Reference proteome</keyword>
<keyword evidence="2" id="KW-1133">Transmembrane helix</keyword>
<dbReference type="EMBL" id="CM001466">
    <property type="protein sequence ID" value="EHY89789.1"/>
    <property type="molecule type" value="Genomic_DNA"/>
</dbReference>